<evidence type="ECO:0000313" key="3">
    <source>
        <dbReference type="EMBL" id="KAK8833751.1"/>
    </source>
</evidence>
<dbReference type="Pfam" id="PF11839">
    <property type="entry name" value="Alanine_zipper"/>
    <property type="match status" value="1"/>
</dbReference>
<dbReference type="Proteomes" id="UP001470230">
    <property type="component" value="Unassembled WGS sequence"/>
</dbReference>
<keyword evidence="4" id="KW-1185">Reference proteome</keyword>
<feature type="region of interest" description="Disordered" evidence="2">
    <location>
        <begin position="1"/>
        <end position="64"/>
    </location>
</feature>
<feature type="coiled-coil region" evidence="1">
    <location>
        <begin position="141"/>
        <end position="168"/>
    </location>
</feature>
<evidence type="ECO:0000256" key="2">
    <source>
        <dbReference type="SAM" id="MobiDB-lite"/>
    </source>
</evidence>
<dbReference type="SUPFAM" id="SSF57997">
    <property type="entry name" value="Tropomyosin"/>
    <property type="match status" value="1"/>
</dbReference>
<dbReference type="InterPro" id="IPR021793">
    <property type="entry name" value="Oprl"/>
</dbReference>
<accession>A0ABR2GJ80</accession>
<feature type="compositionally biased region" description="Low complexity" evidence="2">
    <location>
        <begin position="214"/>
        <end position="223"/>
    </location>
</feature>
<proteinExistence type="predicted"/>
<feature type="compositionally biased region" description="Basic and acidic residues" evidence="2">
    <location>
        <begin position="39"/>
        <end position="56"/>
    </location>
</feature>
<evidence type="ECO:0000313" key="4">
    <source>
        <dbReference type="Proteomes" id="UP001470230"/>
    </source>
</evidence>
<keyword evidence="1" id="KW-0175">Coiled coil</keyword>
<sequence>MLKEKPEPEPVEREVPVIPDELYERVDKAESQSTQAADRANRADSKATEAANKARDAQSVAHDANSRIAEITKENDKLKSDMACLKYEVKKLKDAPAPEQQPVVIPDEFVNQIKDAQSQSTRAYDKASQAHRDITSIQTNSTETKERVETLVAENQKLKDDIKCMKYEVKKILGKVQDIEDAPKEREVSIPGDLLSRVEEATNKSSKASDKADGASSKAQDASYKADLLKVENEKLRNDLKCLKYEVKKLKENQKDHDVKETRKINNTMH</sequence>
<feature type="compositionally biased region" description="Basic and acidic residues" evidence="2">
    <location>
        <begin position="1"/>
        <end position="15"/>
    </location>
</feature>
<organism evidence="3 4">
    <name type="scientific">Tritrichomonas musculus</name>
    <dbReference type="NCBI Taxonomy" id="1915356"/>
    <lineage>
        <taxon>Eukaryota</taxon>
        <taxon>Metamonada</taxon>
        <taxon>Parabasalia</taxon>
        <taxon>Tritrichomonadida</taxon>
        <taxon>Tritrichomonadidae</taxon>
        <taxon>Tritrichomonas</taxon>
    </lineage>
</organism>
<feature type="region of interest" description="Disordered" evidence="2">
    <location>
        <begin position="180"/>
        <end position="228"/>
    </location>
</feature>
<protein>
    <submittedName>
        <fullName evidence="3">Uncharacterized protein</fullName>
    </submittedName>
</protein>
<gene>
    <name evidence="3" type="ORF">M9Y10_040507</name>
</gene>
<name>A0ABR2GJ80_9EUKA</name>
<feature type="compositionally biased region" description="Basic and acidic residues" evidence="2">
    <location>
        <begin position="196"/>
        <end position="213"/>
    </location>
</feature>
<comment type="caution">
    <text evidence="3">The sequence shown here is derived from an EMBL/GenBank/DDBJ whole genome shotgun (WGS) entry which is preliminary data.</text>
</comment>
<reference evidence="3 4" key="1">
    <citation type="submission" date="2024-04" db="EMBL/GenBank/DDBJ databases">
        <title>Tritrichomonas musculus Genome.</title>
        <authorList>
            <person name="Alves-Ferreira E."/>
            <person name="Grigg M."/>
            <person name="Lorenzi H."/>
            <person name="Galac M."/>
        </authorList>
    </citation>
    <scope>NUCLEOTIDE SEQUENCE [LARGE SCALE GENOMIC DNA]</scope>
    <source>
        <strain evidence="3 4">EAF2021</strain>
    </source>
</reference>
<evidence type="ECO:0000256" key="1">
    <source>
        <dbReference type="SAM" id="Coils"/>
    </source>
</evidence>
<dbReference type="EMBL" id="JAPFFF010000669">
    <property type="protein sequence ID" value="KAK8833751.1"/>
    <property type="molecule type" value="Genomic_DNA"/>
</dbReference>